<dbReference type="Proteomes" id="UP000093104">
    <property type="component" value="Unassembled WGS sequence"/>
</dbReference>
<sequence length="79" mass="8870">MRCAIVLSPIKMSAETRVVAELKTCLNLIRKIDGPSVSLAVAPLYADTTGQEQEEFYRGLLTTNDSWRVAAIWRLMQTK</sequence>
<gene>
    <name evidence="1" type="ORF">AFK24_27470</name>
</gene>
<organism evidence="1 2">
    <name type="scientific">Pseudomonas syringae</name>
    <dbReference type="NCBI Taxonomy" id="317"/>
    <lineage>
        <taxon>Bacteria</taxon>
        <taxon>Pseudomonadati</taxon>
        <taxon>Pseudomonadota</taxon>
        <taxon>Gammaproteobacteria</taxon>
        <taxon>Pseudomonadales</taxon>
        <taxon>Pseudomonadaceae</taxon>
        <taxon>Pseudomonas</taxon>
    </lineage>
</organism>
<evidence type="ECO:0000313" key="2">
    <source>
        <dbReference type="Proteomes" id="UP000093104"/>
    </source>
</evidence>
<protein>
    <submittedName>
        <fullName evidence="1">Uncharacterized protein</fullName>
    </submittedName>
</protein>
<dbReference type="RefSeq" id="WP_065836238.1">
    <property type="nucleotide sequence ID" value="NZ_LGSI01000073.1"/>
</dbReference>
<comment type="caution">
    <text evidence="1">The sequence shown here is derived from an EMBL/GenBank/DDBJ whole genome shotgun (WGS) entry which is preliminary data.</text>
</comment>
<proteinExistence type="predicted"/>
<evidence type="ECO:0000313" key="1">
    <source>
        <dbReference type="EMBL" id="OCR21724.1"/>
    </source>
</evidence>
<name>A0A1C7YVF3_PSESX</name>
<dbReference type="EMBL" id="LGSI01000073">
    <property type="protein sequence ID" value="OCR21724.1"/>
    <property type="molecule type" value="Genomic_DNA"/>
</dbReference>
<dbReference type="AlphaFoldDB" id="A0A1C7YVF3"/>
<reference evidence="1 2" key="1">
    <citation type="submission" date="2015-07" db="EMBL/GenBank/DDBJ databases">
        <title>Draft genome sequence of a diazotrophic, plant growth-promoting rhizobacterium of the Pseudomonas syringae complex.</title>
        <authorList>
            <person name="Patten C.L."/>
            <person name="Jeong H."/>
        </authorList>
    </citation>
    <scope>NUCLEOTIDE SEQUENCE [LARGE SCALE GENOMIC DNA]</scope>
    <source>
        <strain evidence="1 2">GR12-2</strain>
    </source>
</reference>
<accession>A0A1C7YVF3</accession>